<keyword evidence="3" id="KW-1185">Reference proteome</keyword>
<protein>
    <recommendedName>
        <fullName evidence="4">DUF4342 domain-containing protein</fullName>
    </recommendedName>
</protein>
<sequence length="205" mass="23033">MKNMEGLQNDERQEQPPVRRSQRLKDKIAQSSNEETLAGLEQVFEAKLAAVQSYEQRMSTITDPYALKALRQMIEQERRELMRLAELIEYVEVSPDMSGIGRLNRQFNHRVKSSTGRPPGFWLAAALVGAVLVPSVRETLRPLALKTVQGVMELGEQAQGLFSGVKEDLEDLVAEAQFDKFKQSIETSFDELPVDGGNDNPNLSE</sequence>
<reference evidence="2" key="1">
    <citation type="submission" date="2024-05" db="EMBL/GenBank/DDBJ databases">
        <title>Isolation and characterization of Sporomusa carbonis sp. nov., a carboxydotrophic hydrogenogen in the genus of Sporomusa isolated from a charcoal burning pile.</title>
        <authorList>
            <person name="Boeer T."/>
            <person name="Rosenbaum F."/>
            <person name="Eysell L."/>
            <person name="Mueller V."/>
            <person name="Daniel R."/>
            <person name="Poehlein A."/>
        </authorList>
    </citation>
    <scope>NUCLEOTIDE SEQUENCE [LARGE SCALE GENOMIC DNA]</scope>
    <source>
        <strain evidence="2">DSM 10669</strain>
    </source>
</reference>
<name>A0ABZ3IM74_9FIRM</name>
<dbReference type="RefSeq" id="WP_094606328.1">
    <property type="nucleotide sequence ID" value="NZ_CP155573.1"/>
</dbReference>
<proteinExistence type="predicted"/>
<evidence type="ECO:0000256" key="1">
    <source>
        <dbReference type="SAM" id="MobiDB-lite"/>
    </source>
</evidence>
<accession>A0ABZ3IM74</accession>
<evidence type="ECO:0000313" key="2">
    <source>
        <dbReference type="EMBL" id="XFO66771.1"/>
    </source>
</evidence>
<dbReference type="Proteomes" id="UP000216752">
    <property type="component" value="Chromosome"/>
</dbReference>
<gene>
    <name evidence="2" type="ORF">SPSIL_029310</name>
</gene>
<organism evidence="2 3">
    <name type="scientific">Sporomusa silvacetica DSM 10669</name>
    <dbReference type="NCBI Taxonomy" id="1123289"/>
    <lineage>
        <taxon>Bacteria</taxon>
        <taxon>Bacillati</taxon>
        <taxon>Bacillota</taxon>
        <taxon>Negativicutes</taxon>
        <taxon>Selenomonadales</taxon>
        <taxon>Sporomusaceae</taxon>
        <taxon>Sporomusa</taxon>
    </lineage>
</organism>
<dbReference type="EMBL" id="CP155573">
    <property type="protein sequence ID" value="XFO66771.1"/>
    <property type="molecule type" value="Genomic_DNA"/>
</dbReference>
<evidence type="ECO:0008006" key="4">
    <source>
        <dbReference type="Google" id="ProtNLM"/>
    </source>
</evidence>
<dbReference type="SUPFAM" id="SSF47240">
    <property type="entry name" value="Ferritin-like"/>
    <property type="match status" value="1"/>
</dbReference>
<evidence type="ECO:0000313" key="3">
    <source>
        <dbReference type="Proteomes" id="UP000216752"/>
    </source>
</evidence>
<feature type="region of interest" description="Disordered" evidence="1">
    <location>
        <begin position="1"/>
        <end position="32"/>
    </location>
</feature>
<dbReference type="InterPro" id="IPR009078">
    <property type="entry name" value="Ferritin-like_SF"/>
</dbReference>